<feature type="compositionally biased region" description="Low complexity" evidence="1">
    <location>
        <begin position="70"/>
        <end position="86"/>
    </location>
</feature>
<feature type="region of interest" description="Disordered" evidence="1">
    <location>
        <begin position="21"/>
        <end position="86"/>
    </location>
</feature>
<organism evidence="3 4">
    <name type="scientific">Enterococcus durans</name>
    <dbReference type="NCBI Taxonomy" id="53345"/>
    <lineage>
        <taxon>Bacteria</taxon>
        <taxon>Bacillati</taxon>
        <taxon>Bacillota</taxon>
        <taxon>Bacilli</taxon>
        <taxon>Lactobacillales</taxon>
        <taxon>Enterococcaceae</taxon>
        <taxon>Enterococcus</taxon>
    </lineage>
</organism>
<evidence type="ECO:0000313" key="4">
    <source>
        <dbReference type="Proteomes" id="UP000252797"/>
    </source>
</evidence>
<sequence>MKKSILLLLPIIFLISGCSQNDSTDTTSSKKATNESTSSVETSSTDSNTSSTKQVTSSNQKESNTSDIQSITTTNSAEATTESATQSSVAATDILADYSDLQIEYARVWLATMGTQYKEWLTDPGFKLHVTKQPAGTPIDPYDQGSVTYSTETIMLSGEYGYQSLVVYSSNYNGTITRYNVPSHWQDPQMAQDPEYARAQTQNILDSAAVIPVPVGNPEDVKQLIDVLVINN</sequence>
<evidence type="ECO:0000256" key="2">
    <source>
        <dbReference type="SAM" id="SignalP"/>
    </source>
</evidence>
<evidence type="ECO:0000313" key="3">
    <source>
        <dbReference type="EMBL" id="RCA10724.1"/>
    </source>
</evidence>
<proteinExistence type="predicted"/>
<feature type="compositionally biased region" description="Low complexity" evidence="1">
    <location>
        <begin position="22"/>
        <end position="52"/>
    </location>
</feature>
<feature type="compositionally biased region" description="Polar residues" evidence="1">
    <location>
        <begin position="53"/>
        <end position="69"/>
    </location>
</feature>
<dbReference type="Proteomes" id="UP000252797">
    <property type="component" value="Unassembled WGS sequence"/>
</dbReference>
<evidence type="ECO:0008006" key="5">
    <source>
        <dbReference type="Google" id="ProtNLM"/>
    </source>
</evidence>
<reference evidence="3 4" key="1">
    <citation type="submission" date="2015-06" db="EMBL/GenBank/DDBJ databases">
        <title>The Genome Sequence of Enterococcus durans 4EA1.</title>
        <authorList>
            <consortium name="The Broad Institute Genomics Platform"/>
            <consortium name="The Broad Institute Genome Sequencing Center for Infectious Disease"/>
            <person name="Earl A.M."/>
            <person name="Van Tyne D."/>
            <person name="Lebreton F."/>
            <person name="Saavedra J.T."/>
            <person name="Gilmore M.S."/>
            <person name="Manson Mcguire A."/>
            <person name="Clock S."/>
            <person name="Crupain M."/>
            <person name="Rangan U."/>
            <person name="Young S."/>
            <person name="Abouelleil A."/>
            <person name="Cao P."/>
            <person name="Chapman S.B."/>
            <person name="Griggs A."/>
            <person name="Priest M."/>
            <person name="Shea T."/>
            <person name="Wortman J."/>
            <person name="Nusbaum C."/>
            <person name="Birren B."/>
        </authorList>
    </citation>
    <scope>NUCLEOTIDE SEQUENCE [LARGE SCALE GENOMIC DNA]</scope>
    <source>
        <strain evidence="3 4">4EA1</strain>
    </source>
</reference>
<feature type="signal peptide" evidence="2">
    <location>
        <begin position="1"/>
        <end position="21"/>
    </location>
</feature>
<dbReference type="RefSeq" id="WP_113845650.1">
    <property type="nucleotide sequence ID" value="NZ_LEPB01000004.1"/>
</dbReference>
<evidence type="ECO:0000256" key="1">
    <source>
        <dbReference type="SAM" id="MobiDB-lite"/>
    </source>
</evidence>
<dbReference type="EMBL" id="LEPB01000004">
    <property type="protein sequence ID" value="RCA10724.1"/>
    <property type="molecule type" value="Genomic_DNA"/>
</dbReference>
<accession>A0A367CDW5</accession>
<dbReference type="PROSITE" id="PS51257">
    <property type="entry name" value="PROKAR_LIPOPROTEIN"/>
    <property type="match status" value="1"/>
</dbReference>
<comment type="caution">
    <text evidence="3">The sequence shown here is derived from an EMBL/GenBank/DDBJ whole genome shotgun (WGS) entry which is preliminary data.</text>
</comment>
<dbReference type="AlphaFoldDB" id="A0A367CDW5"/>
<keyword evidence="2" id="KW-0732">Signal</keyword>
<name>A0A367CDW5_9ENTE</name>
<feature type="chain" id="PRO_5016933736" description="Lipoprotein" evidence="2">
    <location>
        <begin position="22"/>
        <end position="232"/>
    </location>
</feature>
<protein>
    <recommendedName>
        <fullName evidence="5">Lipoprotein</fullName>
    </recommendedName>
</protein>
<gene>
    <name evidence="3" type="ORF">EA71_01477</name>
</gene>